<reference evidence="1 2" key="1">
    <citation type="submission" date="2019-04" db="EMBL/GenBank/DDBJ databases">
        <title>In vitro growth and metabolic characteristics of meat-borne Lactobacillus algidus strains.</title>
        <authorList>
            <person name="Sade E."/>
            <person name="Per J."/>
            <person name="Tytti H."/>
            <person name="Johanna B.K."/>
        </authorList>
    </citation>
    <scope>NUCLEOTIDE SEQUENCE [LARGE SCALE GENOMIC DNA]</scope>
    <source>
        <strain evidence="1 2">LTS37-1</strain>
    </source>
</reference>
<dbReference type="Proteomes" id="UP000321659">
    <property type="component" value="Unassembled WGS sequence"/>
</dbReference>
<protein>
    <recommendedName>
        <fullName evidence="3">DUF771 domain-containing protein</fullName>
    </recommendedName>
</protein>
<proteinExistence type="predicted"/>
<organism evidence="1 2">
    <name type="scientific">Dellaglioa algida</name>
    <dbReference type="NCBI Taxonomy" id="105612"/>
    <lineage>
        <taxon>Bacteria</taxon>
        <taxon>Bacillati</taxon>
        <taxon>Bacillota</taxon>
        <taxon>Bacilli</taxon>
        <taxon>Lactobacillales</taxon>
        <taxon>Lactobacillaceae</taxon>
        <taxon>Dellaglioa</taxon>
    </lineage>
</organism>
<gene>
    <name evidence="1" type="ORF">LABALGLTS371_15890</name>
</gene>
<dbReference type="Pfam" id="PF05595">
    <property type="entry name" value="DUF771"/>
    <property type="match status" value="1"/>
</dbReference>
<sequence length="111" mass="13016">MKQTIKFTTEVVIPPDKILIDSSEYEELLSDQLAGRWWNLKEVKQRTGHDANWLKDNILLVPKFRKQLDAENGGPVFYPGISGRDYQFEPVQFGKFLEVWFPVIFKELKSK</sequence>
<dbReference type="RefSeq" id="WP_146303398.1">
    <property type="nucleotide sequence ID" value="NZ_JANXKZ010000002.1"/>
</dbReference>
<comment type="caution">
    <text evidence="1">The sequence shown here is derived from an EMBL/GenBank/DDBJ whole genome shotgun (WGS) entry which is preliminary data.</text>
</comment>
<dbReference type="InterPro" id="IPR008489">
    <property type="entry name" value="DUF771"/>
</dbReference>
<name>A0A5C6M5X0_9LACO</name>
<evidence type="ECO:0000313" key="2">
    <source>
        <dbReference type="Proteomes" id="UP000321659"/>
    </source>
</evidence>
<dbReference type="EMBL" id="SRRQ01000021">
    <property type="protein sequence ID" value="TWW10180.1"/>
    <property type="molecule type" value="Genomic_DNA"/>
</dbReference>
<evidence type="ECO:0008006" key="3">
    <source>
        <dbReference type="Google" id="ProtNLM"/>
    </source>
</evidence>
<dbReference type="AlphaFoldDB" id="A0A5C6M5X0"/>
<accession>A0A5C6M5X0</accession>
<evidence type="ECO:0000313" key="1">
    <source>
        <dbReference type="EMBL" id="TWW10180.1"/>
    </source>
</evidence>